<dbReference type="SUPFAM" id="SSF82771">
    <property type="entry name" value="GIY-YIG endonuclease"/>
    <property type="match status" value="1"/>
</dbReference>
<protein>
    <submittedName>
        <fullName evidence="3">Excinuclease ABC subunit C</fullName>
    </submittedName>
</protein>
<dbReference type="EMBL" id="MCGG01000021">
    <property type="protein sequence ID" value="OEJ67619.1"/>
    <property type="molecule type" value="Genomic_DNA"/>
</dbReference>
<sequence>MSSFVYILGSQGEGGPRTYVGWTTDLDARLQTHNSGKGAKSTRGRAWVLLYAERYKLRGEAMSREWHLKRDRKLRKALLGVLDHELTGSGGN</sequence>
<dbReference type="Pfam" id="PF01541">
    <property type="entry name" value="GIY-YIG"/>
    <property type="match status" value="1"/>
</dbReference>
<gene>
    <name evidence="3" type="ORF">BEN30_09370</name>
</gene>
<evidence type="ECO:0000313" key="3">
    <source>
        <dbReference type="EMBL" id="OEJ67619.1"/>
    </source>
</evidence>
<proteinExistence type="inferred from homology"/>
<dbReference type="RefSeq" id="WP_069957772.1">
    <property type="nucleotide sequence ID" value="NZ_MCGG01000021.1"/>
</dbReference>
<evidence type="ECO:0000313" key="4">
    <source>
        <dbReference type="Proteomes" id="UP000095347"/>
    </source>
</evidence>
<evidence type="ECO:0000259" key="2">
    <source>
        <dbReference type="PROSITE" id="PS50164"/>
    </source>
</evidence>
<dbReference type="Gene3D" id="3.40.1440.10">
    <property type="entry name" value="GIY-YIG endonuclease"/>
    <property type="match status" value="1"/>
</dbReference>
<evidence type="ECO:0000256" key="1">
    <source>
        <dbReference type="ARBA" id="ARBA00007435"/>
    </source>
</evidence>
<reference evidence="4" key="1">
    <citation type="submission" date="2016-07" db="EMBL/GenBank/DDBJ databases">
        <authorList>
            <person name="Florea S."/>
            <person name="Webb J.S."/>
            <person name="Jaromczyk J."/>
            <person name="Schardl C.L."/>
        </authorList>
    </citation>
    <scope>NUCLEOTIDE SEQUENCE [LARGE SCALE GENOMIC DNA]</scope>
    <source>
        <strain evidence="4">MV-1</strain>
    </source>
</reference>
<keyword evidence="4" id="KW-1185">Reference proteome</keyword>
<comment type="similarity">
    <text evidence="1">Belongs to the UPF0213 family.</text>
</comment>
<dbReference type="CDD" id="cd10449">
    <property type="entry name" value="GIY-YIG_SLX1_like"/>
    <property type="match status" value="1"/>
</dbReference>
<dbReference type="InterPro" id="IPR035901">
    <property type="entry name" value="GIY-YIG_endonuc_sf"/>
</dbReference>
<dbReference type="PANTHER" id="PTHR34477">
    <property type="entry name" value="UPF0213 PROTEIN YHBQ"/>
    <property type="match status" value="1"/>
</dbReference>
<dbReference type="PANTHER" id="PTHR34477:SF1">
    <property type="entry name" value="UPF0213 PROTEIN YHBQ"/>
    <property type="match status" value="1"/>
</dbReference>
<comment type="caution">
    <text evidence="3">The sequence shown here is derived from an EMBL/GenBank/DDBJ whole genome shotgun (WGS) entry which is preliminary data.</text>
</comment>
<accession>A0A1E5Q8I3</accession>
<dbReference type="AlphaFoldDB" id="A0A1E5Q8I3"/>
<dbReference type="InterPro" id="IPR050190">
    <property type="entry name" value="UPF0213_domain"/>
</dbReference>
<name>A0A1E5Q8I3_9PROT</name>
<dbReference type="STRING" id="28181.BEN30_09370"/>
<dbReference type="OrthoDB" id="7159537at2"/>
<dbReference type="PROSITE" id="PS50164">
    <property type="entry name" value="GIY_YIG"/>
    <property type="match status" value="1"/>
</dbReference>
<dbReference type="InterPro" id="IPR000305">
    <property type="entry name" value="GIY-YIG_endonuc"/>
</dbReference>
<organism evidence="3 4">
    <name type="scientific">Magnetovibrio blakemorei</name>
    <dbReference type="NCBI Taxonomy" id="28181"/>
    <lineage>
        <taxon>Bacteria</taxon>
        <taxon>Pseudomonadati</taxon>
        <taxon>Pseudomonadota</taxon>
        <taxon>Alphaproteobacteria</taxon>
        <taxon>Rhodospirillales</taxon>
        <taxon>Magnetovibrionaceae</taxon>
        <taxon>Magnetovibrio</taxon>
    </lineage>
</organism>
<feature type="domain" description="GIY-YIG" evidence="2">
    <location>
        <begin position="1"/>
        <end position="78"/>
    </location>
</feature>
<dbReference type="Proteomes" id="UP000095347">
    <property type="component" value="Unassembled WGS sequence"/>
</dbReference>